<name>A0ABV2KBA8_SPOPS</name>
<dbReference type="Proteomes" id="UP001549104">
    <property type="component" value="Unassembled WGS sequence"/>
</dbReference>
<comment type="caution">
    <text evidence="1">The sequence shown here is derived from an EMBL/GenBank/DDBJ whole genome shotgun (WGS) entry which is preliminary data.</text>
</comment>
<accession>A0ABV2KBA8</accession>
<dbReference type="RefSeq" id="WP_354314013.1">
    <property type="nucleotide sequence ID" value="NZ_JBEPME010000005.1"/>
</dbReference>
<gene>
    <name evidence="1" type="ORF">ABIC55_003494</name>
</gene>
<evidence type="ECO:0000313" key="2">
    <source>
        <dbReference type="Proteomes" id="UP001549104"/>
    </source>
</evidence>
<sequence>MSFKKQQLKTMFSRAKETDSPYVFVGIKAEGVSELIVIPKQSFEAKKKFYLGAYSDDLTHVMNKNVMITGLSYGDASQIPNII</sequence>
<evidence type="ECO:0000313" key="1">
    <source>
        <dbReference type="EMBL" id="MET3658377.1"/>
    </source>
</evidence>
<protein>
    <submittedName>
        <fullName evidence="1">Uncharacterized protein</fullName>
    </submittedName>
</protein>
<reference evidence="1 2" key="1">
    <citation type="submission" date="2024-06" db="EMBL/GenBank/DDBJ databases">
        <title>Sorghum-associated microbial communities from plants grown in Nebraska, USA.</title>
        <authorList>
            <person name="Schachtman D."/>
        </authorList>
    </citation>
    <scope>NUCLEOTIDE SEQUENCE [LARGE SCALE GENOMIC DNA]</scope>
    <source>
        <strain evidence="1 2">1288</strain>
    </source>
</reference>
<organism evidence="1 2">
    <name type="scientific">Sporosarcina psychrophila</name>
    <name type="common">Bacillus psychrophilus</name>
    <dbReference type="NCBI Taxonomy" id="1476"/>
    <lineage>
        <taxon>Bacteria</taxon>
        <taxon>Bacillati</taxon>
        <taxon>Bacillota</taxon>
        <taxon>Bacilli</taxon>
        <taxon>Bacillales</taxon>
        <taxon>Caryophanaceae</taxon>
        <taxon>Sporosarcina</taxon>
    </lineage>
</organism>
<keyword evidence="2" id="KW-1185">Reference proteome</keyword>
<proteinExistence type="predicted"/>
<dbReference type="EMBL" id="JBEPME010000005">
    <property type="protein sequence ID" value="MET3658377.1"/>
    <property type="molecule type" value="Genomic_DNA"/>
</dbReference>